<dbReference type="AlphaFoldDB" id="A0A2T9ZIY8"/>
<evidence type="ECO:0000256" key="2">
    <source>
        <dbReference type="ARBA" id="ARBA00022679"/>
    </source>
</evidence>
<organism evidence="6 7">
    <name type="scientific">Smittium megazygosporum</name>
    <dbReference type="NCBI Taxonomy" id="133381"/>
    <lineage>
        <taxon>Eukaryota</taxon>
        <taxon>Fungi</taxon>
        <taxon>Fungi incertae sedis</taxon>
        <taxon>Zoopagomycota</taxon>
        <taxon>Kickxellomycotina</taxon>
        <taxon>Harpellomycetes</taxon>
        <taxon>Harpellales</taxon>
        <taxon>Legeriomycetaceae</taxon>
        <taxon>Smittium</taxon>
    </lineage>
</organism>
<dbReference type="SUPFAM" id="SSF81301">
    <property type="entry name" value="Nucleotidyltransferase"/>
    <property type="match status" value="1"/>
</dbReference>
<dbReference type="GO" id="GO:0005739">
    <property type="term" value="C:mitochondrion"/>
    <property type="evidence" value="ECO:0007669"/>
    <property type="project" value="UniProtKB-ARBA"/>
</dbReference>
<dbReference type="FunFam" id="3.30.460.10:FF:000019">
    <property type="entry name" value="tRNA nucleotidyltransferase cca2"/>
    <property type="match status" value="1"/>
</dbReference>
<dbReference type="Gene3D" id="3.30.460.10">
    <property type="entry name" value="Beta Polymerase, domain 2"/>
    <property type="match status" value="1"/>
</dbReference>
<sequence length="514" mass="58946">MTGIAKRRKSSDNSAFHLNNKHDIHPNLHKIVLTESEARICDLLESVCNYLKDTKPKVPEIQLRIAGGWVRDKLLGKDSNDIDIAIDKLTGFEMATFVNEYLENIGHKGRTIAKISQNPERSKHLETSTTRIFDRNVDFVNLRSEVYNEASRIPEKIEFGTPLEDALRRDITINSLFYNILSRQVEDFTEMGLSDLDKGIIRTPIDPYLTFRDDPLRVLRAIRFASRFDFKLDSQISHALEKPEINQDFKSKISKERVGIEIYKIISDRNQEKAISMIVELDWFFSIFEPPADVGNEIISLVDPKLAVKITENLTKLTNIEGEDMDIEHIPANLVPLYLSSFTYPFFKFSVVRGHKSPCLASTISRESLKLPFSDIDKSEIILKSYEKVQEVMRRVENENSVSRIELGLLIREIGPQWKLANLFASAVDMISTEFDVNMGIRQYKKFNALVESYGLENAHSFKYIVNGKEVSQLLGIKPGPAIKKHLDKVMQWQLENPDGTKDDCKKYILESLE</sequence>
<dbReference type="Gene3D" id="1.10.3090.10">
    <property type="entry name" value="cca-adding enzyme, domain 2"/>
    <property type="match status" value="1"/>
</dbReference>
<evidence type="ECO:0000313" key="6">
    <source>
        <dbReference type="EMBL" id="PVV04549.1"/>
    </source>
</evidence>
<gene>
    <name evidence="6" type="ORF">BB560_000953</name>
</gene>
<dbReference type="GO" id="GO:0052929">
    <property type="term" value="F:ATP:3'-cytidine-cytidine-tRNA adenylyltransferase activity"/>
    <property type="evidence" value="ECO:0007669"/>
    <property type="project" value="TreeGrafter"/>
</dbReference>
<dbReference type="PANTHER" id="PTHR13734">
    <property type="entry name" value="TRNA-NUCLEOTIDYLTRANSFERASE"/>
    <property type="match status" value="1"/>
</dbReference>
<accession>A0A2T9ZIY8</accession>
<evidence type="ECO:0000313" key="7">
    <source>
        <dbReference type="Proteomes" id="UP000245609"/>
    </source>
</evidence>
<dbReference type="InterPro" id="IPR002646">
    <property type="entry name" value="PolA_pol_head_dom"/>
</dbReference>
<reference evidence="6 7" key="1">
    <citation type="journal article" date="2018" name="MBio">
        <title>Comparative Genomics Reveals the Core Gene Toolbox for the Fungus-Insect Symbiosis.</title>
        <authorList>
            <person name="Wang Y."/>
            <person name="Stata M."/>
            <person name="Wang W."/>
            <person name="Stajich J.E."/>
            <person name="White M.M."/>
            <person name="Moncalvo J.M."/>
        </authorList>
    </citation>
    <scope>NUCLEOTIDE SEQUENCE [LARGE SCALE GENOMIC DNA]</scope>
    <source>
        <strain evidence="6 7">SC-DP-2</strain>
    </source>
</reference>
<evidence type="ECO:0000256" key="1">
    <source>
        <dbReference type="ARBA" id="ARBA00007265"/>
    </source>
</evidence>
<dbReference type="EMBL" id="MBFS01000111">
    <property type="protein sequence ID" value="PVV04549.1"/>
    <property type="molecule type" value="Genomic_DNA"/>
</dbReference>
<dbReference type="CDD" id="cd05398">
    <property type="entry name" value="NT_ClassII-CCAase"/>
    <property type="match status" value="1"/>
</dbReference>
<feature type="domain" description="Poly A polymerase head" evidence="5">
    <location>
        <begin position="63"/>
        <end position="202"/>
    </location>
</feature>
<evidence type="ECO:0000256" key="3">
    <source>
        <dbReference type="ARBA" id="ARBA00022884"/>
    </source>
</evidence>
<evidence type="ECO:0000256" key="4">
    <source>
        <dbReference type="RuleBase" id="RU003953"/>
    </source>
</evidence>
<evidence type="ECO:0000259" key="5">
    <source>
        <dbReference type="Pfam" id="PF01743"/>
    </source>
</evidence>
<keyword evidence="2 4" id="KW-0808">Transferase</keyword>
<comment type="caution">
    <text evidence="6">The sequence shown here is derived from an EMBL/GenBank/DDBJ whole genome shotgun (WGS) entry which is preliminary data.</text>
</comment>
<dbReference type="PANTHER" id="PTHR13734:SF5">
    <property type="entry name" value="CCA TRNA NUCLEOTIDYLTRANSFERASE, MITOCHONDRIAL"/>
    <property type="match status" value="1"/>
</dbReference>
<dbReference type="GO" id="GO:0001680">
    <property type="term" value="P:tRNA 3'-terminal CCA addition"/>
    <property type="evidence" value="ECO:0007669"/>
    <property type="project" value="TreeGrafter"/>
</dbReference>
<dbReference type="GO" id="GO:0052927">
    <property type="term" value="F:CC tRNA cytidylyltransferase activity"/>
    <property type="evidence" value="ECO:0007669"/>
    <property type="project" value="TreeGrafter"/>
</dbReference>
<protein>
    <recommendedName>
        <fullName evidence="5">Poly A polymerase head domain-containing protein</fullName>
    </recommendedName>
</protein>
<dbReference type="Pfam" id="PF01743">
    <property type="entry name" value="PolyA_pol"/>
    <property type="match status" value="1"/>
</dbReference>
<name>A0A2T9ZIY8_9FUNG</name>
<dbReference type="InterPro" id="IPR043519">
    <property type="entry name" value="NT_sf"/>
</dbReference>
<proteinExistence type="inferred from homology"/>
<dbReference type="OrthoDB" id="445712at2759"/>
<dbReference type="GO" id="GO:0003723">
    <property type="term" value="F:RNA binding"/>
    <property type="evidence" value="ECO:0007669"/>
    <property type="project" value="UniProtKB-KW"/>
</dbReference>
<dbReference type="SUPFAM" id="SSF81891">
    <property type="entry name" value="Poly A polymerase C-terminal region-like"/>
    <property type="match status" value="1"/>
</dbReference>
<dbReference type="STRING" id="133381.A0A2T9ZIY8"/>
<keyword evidence="7" id="KW-1185">Reference proteome</keyword>
<dbReference type="Proteomes" id="UP000245609">
    <property type="component" value="Unassembled WGS sequence"/>
</dbReference>
<comment type="similarity">
    <text evidence="1 4">Belongs to the tRNA nucleotidyltransferase/poly(A) polymerase family.</text>
</comment>
<keyword evidence="3 4" id="KW-0694">RNA-binding</keyword>